<dbReference type="Gene3D" id="3.40.50.300">
    <property type="entry name" value="P-loop containing nucleotide triphosphate hydrolases"/>
    <property type="match status" value="1"/>
</dbReference>
<dbReference type="InterPro" id="IPR006437">
    <property type="entry name" value="Phage_terminase_lsu"/>
</dbReference>
<proteinExistence type="predicted"/>
<keyword evidence="2" id="KW-1185">Reference proteome</keyword>
<dbReference type="NCBIfam" id="TIGR01547">
    <property type="entry name" value="phage_term_2"/>
    <property type="match status" value="1"/>
</dbReference>
<dbReference type="RefSeq" id="WP_307325551.1">
    <property type="nucleotide sequence ID" value="NZ_JAUSUG010000008.1"/>
</dbReference>
<dbReference type="Pfam" id="PF03237">
    <property type="entry name" value="Terminase_6N"/>
    <property type="match status" value="1"/>
</dbReference>
<evidence type="ECO:0000313" key="1">
    <source>
        <dbReference type="EMBL" id="MDQ0254918.1"/>
    </source>
</evidence>
<evidence type="ECO:0000313" key="2">
    <source>
        <dbReference type="Proteomes" id="UP001230005"/>
    </source>
</evidence>
<sequence>MRRRKKKRTQPFKFLPFSVKQKKLMTWWTKKSPYHDYDMVIADGSIRSGKTVAMINSFLDWSLSTFEDEQFIIAGKSMGALKRNVLNPMFKILAAKGIDYDYQRSSDEPHIKIGTNIYYLFGANNERSQDTLQGLTAAGAYGDEAALFPESFVKQMIGRCSVEGSKVFMNCNPQGPYHWFKLDYIDKAKEKRIVHLHFTMVDNLSLSPKVRERYERMFSGVFYQRYILGLWVLAEGIIYDMFNKVKHTVESILRNYEKYHVSVDYGTNNPMTFGLWGLHKDVWYKVKEYHYDGRARSKQKTDSEYKEDLLKFIGNLKIESVIVDPSASSFIAEIRNVKYGDGYKIKVKRARNDVLDGIRNVSTAIVDGKIKYNDCCEETFREFSSYAWDEKAQERGEDKPKKVNDHHMDGDRYFVNTIIYGKTKAKAVPAIA</sequence>
<accession>A0ABT9ZWP9</accession>
<protein>
    <submittedName>
        <fullName evidence="1">PBSX family phage terminase large subunit</fullName>
    </submittedName>
</protein>
<comment type="caution">
    <text evidence="1">The sequence shown here is derived from an EMBL/GenBank/DDBJ whole genome shotgun (WGS) entry which is preliminary data.</text>
</comment>
<dbReference type="InterPro" id="IPR027417">
    <property type="entry name" value="P-loop_NTPase"/>
</dbReference>
<name>A0ABT9ZWP9_9BACI</name>
<dbReference type="Proteomes" id="UP001230005">
    <property type="component" value="Unassembled WGS sequence"/>
</dbReference>
<dbReference type="Gene3D" id="3.30.420.280">
    <property type="match status" value="1"/>
</dbReference>
<dbReference type="EMBL" id="JAUSUG010000008">
    <property type="protein sequence ID" value="MDQ0254918.1"/>
    <property type="molecule type" value="Genomic_DNA"/>
</dbReference>
<gene>
    <name evidence="1" type="ORF">J2S74_002300</name>
</gene>
<organism evidence="1 2">
    <name type="scientific">Evansella vedderi</name>
    <dbReference type="NCBI Taxonomy" id="38282"/>
    <lineage>
        <taxon>Bacteria</taxon>
        <taxon>Bacillati</taxon>
        <taxon>Bacillota</taxon>
        <taxon>Bacilli</taxon>
        <taxon>Bacillales</taxon>
        <taxon>Bacillaceae</taxon>
        <taxon>Evansella</taxon>
    </lineage>
</organism>
<reference evidence="1 2" key="1">
    <citation type="submission" date="2023-07" db="EMBL/GenBank/DDBJ databases">
        <title>Genomic Encyclopedia of Type Strains, Phase IV (KMG-IV): sequencing the most valuable type-strain genomes for metagenomic binning, comparative biology and taxonomic classification.</title>
        <authorList>
            <person name="Goeker M."/>
        </authorList>
    </citation>
    <scope>NUCLEOTIDE SEQUENCE [LARGE SCALE GENOMIC DNA]</scope>
    <source>
        <strain evidence="1 2">DSM 9768</strain>
    </source>
</reference>